<dbReference type="Proteomes" id="UP000236413">
    <property type="component" value="Unassembled WGS sequence"/>
</dbReference>
<organism evidence="1 2">
    <name type="scientific">Chryseobacterium viscerum</name>
    <dbReference type="NCBI Taxonomy" id="1037377"/>
    <lineage>
        <taxon>Bacteria</taxon>
        <taxon>Pseudomonadati</taxon>
        <taxon>Bacteroidota</taxon>
        <taxon>Flavobacteriia</taxon>
        <taxon>Flavobacteriales</taxon>
        <taxon>Weeksellaceae</taxon>
        <taxon>Chryseobacterium group</taxon>
        <taxon>Chryseobacterium</taxon>
    </lineage>
</organism>
<proteinExistence type="predicted"/>
<evidence type="ECO:0000313" key="1">
    <source>
        <dbReference type="EMBL" id="PWN59237.1"/>
    </source>
</evidence>
<reference evidence="1 2" key="1">
    <citation type="submission" date="2018-04" db="EMBL/GenBank/DDBJ databases">
        <title>Chryseobacterium oncorhynchi 701B-08T from rainbow trout, and Chryseobacterium viscerum 687B-08T from diseased fish.</title>
        <authorList>
            <person name="Jeong J.-J."/>
            <person name="Lee Y.J."/>
            <person name="Pathiraja D."/>
            <person name="Park B."/>
            <person name="Choi I.-G."/>
            <person name="Kim K.D."/>
        </authorList>
    </citation>
    <scope>NUCLEOTIDE SEQUENCE [LARGE SCALE GENOMIC DNA]</scope>
    <source>
        <strain evidence="1 2">687B-08</strain>
    </source>
</reference>
<sequence length="163" mass="19294">MEILNIKISRFPEIIKGVKLYENEKLLIILSNPVDYMLDGIFFINKKYIKNIEKTKDLLSLVIFKHKINVDSFIGYKSFDTIYDTIKYHYNQSKLVELTLESSSYSIIGNIQHINEKSFFLNMLSVKAEYLQEEKFEYDKIRIVTVNSDYLNSLEYYLSISNN</sequence>
<name>A0A316WD65_9FLAO</name>
<protein>
    <submittedName>
        <fullName evidence="1">Uncharacterized protein</fullName>
    </submittedName>
</protein>
<dbReference type="AlphaFoldDB" id="A0A316WD65"/>
<accession>A0A316WD65</accession>
<gene>
    <name evidence="1" type="ORF">C1634_018120</name>
</gene>
<evidence type="ECO:0000313" key="2">
    <source>
        <dbReference type="Proteomes" id="UP000236413"/>
    </source>
</evidence>
<comment type="caution">
    <text evidence="1">The sequence shown here is derived from an EMBL/GenBank/DDBJ whole genome shotgun (WGS) entry which is preliminary data.</text>
</comment>
<dbReference type="RefSeq" id="WP_109738883.1">
    <property type="nucleotide sequence ID" value="NZ_PPEG02000008.1"/>
</dbReference>
<dbReference type="EMBL" id="PPEG02000008">
    <property type="protein sequence ID" value="PWN59237.1"/>
    <property type="molecule type" value="Genomic_DNA"/>
</dbReference>